<keyword evidence="10" id="KW-0812">Transmembrane</keyword>
<dbReference type="InterPro" id="IPR050428">
    <property type="entry name" value="TCS_sensor_his_kinase"/>
</dbReference>
<dbReference type="Proteomes" id="UP001156664">
    <property type="component" value="Unassembled WGS sequence"/>
</dbReference>
<name>A0ABQ5YP08_9BURK</name>
<dbReference type="PANTHER" id="PTHR45436">
    <property type="entry name" value="SENSOR HISTIDINE KINASE YKOH"/>
    <property type="match status" value="1"/>
</dbReference>
<evidence type="ECO:0000313" key="12">
    <source>
        <dbReference type="EMBL" id="GLR26289.1"/>
    </source>
</evidence>
<dbReference type="Pfam" id="PF08521">
    <property type="entry name" value="2CSK_N"/>
    <property type="match status" value="1"/>
</dbReference>
<dbReference type="Gene3D" id="1.20.5.1040">
    <property type="entry name" value="Sensor protein qsec"/>
    <property type="match status" value="1"/>
</dbReference>
<dbReference type="EC" id="2.7.13.3" evidence="3"/>
<keyword evidence="4" id="KW-0597">Phosphoprotein</keyword>
<sequence>MFKAKGSTWSLRQRLTAFLFLLILLLWTFSAGLIYRLSEKESNELFDASLSETANLLLFLSHHEFQEIPEGRPPDFDSEMGLTDQYLSFQLWDDSNRLRYKSTNAPSRPLAPLDHTGFSWQTIQHSKVRVYNHTSPDGHIRVLISDSIKHRQEISAHFLQNLLLFTLFMMPLSYLAVRAIVQRSLGSIKKAVSDVNQLEAHRIEQVSTDYLPNEIKPLVNALNMALERIQRGLNREKRFTADAAHELRTPLA</sequence>
<evidence type="ECO:0000256" key="8">
    <source>
        <dbReference type="ARBA" id="ARBA00022840"/>
    </source>
</evidence>
<reference evidence="13" key="1">
    <citation type="journal article" date="2019" name="Int. J. Syst. Evol. Microbiol.">
        <title>The Global Catalogue of Microorganisms (GCM) 10K type strain sequencing project: providing services to taxonomists for standard genome sequencing and annotation.</title>
        <authorList>
            <consortium name="The Broad Institute Genomics Platform"/>
            <consortium name="The Broad Institute Genome Sequencing Center for Infectious Disease"/>
            <person name="Wu L."/>
            <person name="Ma J."/>
        </authorList>
    </citation>
    <scope>NUCLEOTIDE SEQUENCE [LARGE SCALE GENOMIC DNA]</scope>
    <source>
        <strain evidence="13">NBRC 105857</strain>
    </source>
</reference>
<gene>
    <name evidence="12" type="ORF">GCM10007875_13790</name>
</gene>
<dbReference type="RefSeq" id="WP_284280835.1">
    <property type="nucleotide sequence ID" value="NZ_BSOJ01000015.1"/>
</dbReference>
<feature type="domain" description="Two-component sensor kinase N-terminal" evidence="11">
    <location>
        <begin position="24"/>
        <end position="154"/>
    </location>
</feature>
<evidence type="ECO:0000256" key="3">
    <source>
        <dbReference type="ARBA" id="ARBA00012438"/>
    </source>
</evidence>
<evidence type="ECO:0000256" key="9">
    <source>
        <dbReference type="ARBA" id="ARBA00023012"/>
    </source>
</evidence>
<dbReference type="InterPro" id="IPR036097">
    <property type="entry name" value="HisK_dim/P_sf"/>
</dbReference>
<accession>A0ABQ5YP08</accession>
<feature type="transmembrane region" description="Helical" evidence="10">
    <location>
        <begin position="162"/>
        <end position="181"/>
    </location>
</feature>
<dbReference type="InterPro" id="IPR013727">
    <property type="entry name" value="2CSK_N"/>
</dbReference>
<proteinExistence type="predicted"/>
<keyword evidence="6" id="KW-0547">Nucleotide-binding</keyword>
<evidence type="ECO:0000256" key="5">
    <source>
        <dbReference type="ARBA" id="ARBA00022679"/>
    </source>
</evidence>
<evidence type="ECO:0000256" key="10">
    <source>
        <dbReference type="SAM" id="Phobius"/>
    </source>
</evidence>
<comment type="subcellular location">
    <subcellularLocation>
        <location evidence="2">Membrane</location>
        <topology evidence="2">Multi-pass membrane protein</topology>
    </subcellularLocation>
</comment>
<evidence type="ECO:0000313" key="13">
    <source>
        <dbReference type="Proteomes" id="UP001156664"/>
    </source>
</evidence>
<dbReference type="SUPFAM" id="SSF47384">
    <property type="entry name" value="Homodimeric domain of signal transducing histidine kinase"/>
    <property type="match status" value="1"/>
</dbReference>
<keyword evidence="8" id="KW-0067">ATP-binding</keyword>
<dbReference type="PANTHER" id="PTHR45436:SF14">
    <property type="entry name" value="SENSOR PROTEIN QSEC"/>
    <property type="match status" value="1"/>
</dbReference>
<evidence type="ECO:0000256" key="1">
    <source>
        <dbReference type="ARBA" id="ARBA00000085"/>
    </source>
</evidence>
<comment type="catalytic activity">
    <reaction evidence="1">
        <text>ATP + protein L-histidine = ADP + protein N-phospho-L-histidine.</text>
        <dbReference type="EC" id="2.7.13.3"/>
    </reaction>
</comment>
<evidence type="ECO:0000256" key="6">
    <source>
        <dbReference type="ARBA" id="ARBA00022741"/>
    </source>
</evidence>
<dbReference type="InterPro" id="IPR003661">
    <property type="entry name" value="HisK_dim/P_dom"/>
</dbReference>
<keyword evidence="10" id="KW-1133">Transmembrane helix</keyword>
<keyword evidence="9" id="KW-0902">Two-component regulatory system</keyword>
<keyword evidence="7" id="KW-0418">Kinase</keyword>
<organism evidence="12 13">
    <name type="scientific">Limnobacter litoralis</name>
    <dbReference type="NCBI Taxonomy" id="481366"/>
    <lineage>
        <taxon>Bacteria</taxon>
        <taxon>Pseudomonadati</taxon>
        <taxon>Pseudomonadota</taxon>
        <taxon>Betaproteobacteria</taxon>
        <taxon>Burkholderiales</taxon>
        <taxon>Burkholderiaceae</taxon>
        <taxon>Limnobacter</taxon>
    </lineage>
</organism>
<keyword evidence="5" id="KW-0808">Transferase</keyword>
<keyword evidence="13" id="KW-1185">Reference proteome</keyword>
<dbReference type="EMBL" id="BSOJ01000015">
    <property type="protein sequence ID" value="GLR26289.1"/>
    <property type="molecule type" value="Genomic_DNA"/>
</dbReference>
<comment type="caution">
    <text evidence="12">The sequence shown here is derived from an EMBL/GenBank/DDBJ whole genome shotgun (WGS) entry which is preliminary data.</text>
</comment>
<evidence type="ECO:0000256" key="2">
    <source>
        <dbReference type="ARBA" id="ARBA00004141"/>
    </source>
</evidence>
<evidence type="ECO:0000259" key="11">
    <source>
        <dbReference type="Pfam" id="PF08521"/>
    </source>
</evidence>
<keyword evidence="10" id="KW-0472">Membrane</keyword>
<evidence type="ECO:0000256" key="7">
    <source>
        <dbReference type="ARBA" id="ARBA00022777"/>
    </source>
</evidence>
<dbReference type="CDD" id="cd00082">
    <property type="entry name" value="HisKA"/>
    <property type="match status" value="1"/>
</dbReference>
<evidence type="ECO:0000256" key="4">
    <source>
        <dbReference type="ARBA" id="ARBA00022553"/>
    </source>
</evidence>
<dbReference type="Gene3D" id="1.10.287.130">
    <property type="match status" value="1"/>
</dbReference>
<protein>
    <recommendedName>
        <fullName evidence="3">histidine kinase</fullName>
        <ecNumber evidence="3">2.7.13.3</ecNumber>
    </recommendedName>
</protein>